<protein>
    <submittedName>
        <fullName evidence="4">Tail tape measure</fullName>
    </submittedName>
</protein>
<feature type="transmembrane region" description="Helical" evidence="2">
    <location>
        <begin position="1103"/>
        <end position="1126"/>
    </location>
</feature>
<keyword evidence="1" id="KW-1188">Viral release from host cell</keyword>
<dbReference type="Pfam" id="PF20155">
    <property type="entry name" value="TMP_3"/>
    <property type="match status" value="1"/>
</dbReference>
<dbReference type="GO" id="GO:0098003">
    <property type="term" value="P:viral tail assembly"/>
    <property type="evidence" value="ECO:0007669"/>
    <property type="project" value="UniProtKB-KW"/>
</dbReference>
<organism evidence="4">
    <name type="scientific">Siphoviridae sp. ctICF6</name>
    <dbReference type="NCBI Taxonomy" id="2825427"/>
    <lineage>
        <taxon>Viruses</taxon>
        <taxon>Duplodnaviria</taxon>
        <taxon>Heunggongvirae</taxon>
        <taxon>Uroviricota</taxon>
        <taxon>Caudoviricetes</taxon>
    </lineage>
</organism>
<feature type="transmembrane region" description="Helical" evidence="2">
    <location>
        <begin position="1069"/>
        <end position="1096"/>
    </location>
</feature>
<evidence type="ECO:0000256" key="1">
    <source>
        <dbReference type="ARBA" id="ARBA00022465"/>
    </source>
</evidence>
<keyword evidence="2" id="KW-1133">Transmembrane helix</keyword>
<evidence type="ECO:0000259" key="3">
    <source>
        <dbReference type="Pfam" id="PF20155"/>
    </source>
</evidence>
<dbReference type="InterPro" id="IPR013491">
    <property type="entry name" value="Tape_meas_N"/>
</dbReference>
<dbReference type="NCBIfam" id="TIGR02675">
    <property type="entry name" value="tape_meas_nterm"/>
    <property type="match status" value="1"/>
</dbReference>
<feature type="transmembrane region" description="Helical" evidence="2">
    <location>
        <begin position="1132"/>
        <end position="1151"/>
    </location>
</feature>
<keyword evidence="2" id="KW-0812">Transmembrane</keyword>
<keyword evidence="2" id="KW-0472">Membrane</keyword>
<evidence type="ECO:0000256" key="2">
    <source>
        <dbReference type="SAM" id="Phobius"/>
    </source>
</evidence>
<evidence type="ECO:0000313" key="4">
    <source>
        <dbReference type="EMBL" id="DAF95143.1"/>
    </source>
</evidence>
<dbReference type="EMBL" id="BK016104">
    <property type="protein sequence ID" value="DAF95143.1"/>
    <property type="molecule type" value="Genomic_DNA"/>
</dbReference>
<reference evidence="4" key="1">
    <citation type="journal article" date="2021" name="Proc. Natl. Acad. Sci. U.S.A.">
        <title>A Catalog of Tens of Thousands of Viruses from Human Metagenomes Reveals Hidden Associations with Chronic Diseases.</title>
        <authorList>
            <person name="Tisza M.J."/>
            <person name="Buck C.B."/>
        </authorList>
    </citation>
    <scope>NUCLEOTIDE SEQUENCE</scope>
    <source>
        <strain evidence="4">CtICF6</strain>
    </source>
</reference>
<keyword evidence="1" id="KW-1245">Viral tail assembly</keyword>
<name>A0A8S5UKY9_9CAUD</name>
<feature type="domain" description="Tape measure protein N-terminal" evidence="3">
    <location>
        <begin position="131"/>
        <end position="313"/>
    </location>
</feature>
<accession>A0A8S5UKY9</accession>
<sequence length="1339" mass="137486">MAKGSIATAWIQVLPSLEGLQSALVKASKGAVLTPAVQPKLASGTSRLFASHGLGMSKLFSGSFNKSLNLQGGVKGALNGVFASFGSGGRRSANAFGNGFANLDLGKYLNAAAAVAAVASVGKAVKTVTSNIVEMGNQWGQTTAMLKNAVGTTGDYKDSLETSLEYANKVGVTTDDFIQSAARLRTLAPEVVTNYGDAARFTKLLDMNMISTGASTQEASSAMRQITQALGKGIVNGDELNSIMENSPQIARMLAKHLNASVGDLKQLGKEGSISGQALYDTVLENADAIEQQFSTMPVTADRAWNSIKNTVGARSEEAATALSANLGKTLTAISNSGMVDMFGEMLAGFVPLSNATATLASTFVNQLAPAVNKAFNVQQVEQFLSPLTNLISLNSQNANLLSSFGDALNTVGVIGTAVFSLMVATNDRFASRIPFIGRALVNVKDTLIELGSSFTSAFGAAVSASSAVIDKLASMSAVMAKTLSESTRVQNALGKFNVAFEDLGTYAFSFGEKGAEGFETVQQAAMNLRNGVGQASENVKLLQAGLNAMGSDADALPESFLKAFETLNTEVDAAARKKAPSLIQAFHDIRAAADTIVVDSDIYRSLDTAGQSADIYRDKLVQVGREFKDLTGLNIPDMFLPLVGSAVSASDSIMQTFGNLKTGLSNYFANTAQQWAPVKEIFAEAFSNAAASVKTKMEAMRADVESGVSSMVDSVKGKASEFKTAFAEMLDTTGIGETMSKIGAVVGNGLSTVKAALESFGSEAASTLAMPFNGLPEKIFGSFKGQNPFAPLTSAAKTLGAGLSATVGGAVSRLAGRFSPLASAGKAAFATIGSAALKVSSGALKGFGAAVNGVGKEIGKIGGIASQLGVTGAIFTGLTAGFQTLFKLDPSQMTGKFDEWQKSLDNTLTGIQTKLPAMASAFAAALPQMVASVTAALPNIANALMSVGQTLAPALMTILPQITQAFSDMFAQLPSFIATYGQPMLEAFGTLFATLAGQIPSLMTSLGQALVAGVQAAFSAVSANSAEVAGFISGFGASLASGLQTLGATVVAALPSIGQSIASALPTLIPALMSAITSVITSLAAALPGIAVAIIQQLPAIIGGLVTGIINGLPTLLGAFVSVVGSIAANFPSIFMAVVGAVPAIIGNIARPFAGLGGRILGFIKNIPGKIMDLFADAGSWLVNSGEALMNGLKQGILGAVESVKKAVSGALQKVRDFFPFSPAKVGPFSGSGYTSVSGEHLMRDFGKAIGAQGAFVRGQVDDVLGSLDFDQIDATNLGMVSAPQLKDYTGMVSAGDQRYAGGVHIDNVVASPLSDVELVARRFGYALNNEMIGSVRP</sequence>
<proteinExistence type="predicted"/>